<dbReference type="Gene3D" id="3.40.50.11780">
    <property type="match status" value="1"/>
</dbReference>
<proteinExistence type="predicted"/>
<dbReference type="AlphaFoldDB" id="X0WDA9"/>
<evidence type="ECO:0000313" key="1">
    <source>
        <dbReference type="EMBL" id="GAG22543.1"/>
    </source>
</evidence>
<dbReference type="EMBL" id="BARS01038433">
    <property type="protein sequence ID" value="GAG22543.1"/>
    <property type="molecule type" value="Genomic_DNA"/>
</dbReference>
<accession>X0WDA9</accession>
<name>X0WDA9_9ZZZZ</name>
<evidence type="ECO:0008006" key="2">
    <source>
        <dbReference type="Google" id="ProtNLM"/>
    </source>
</evidence>
<protein>
    <recommendedName>
        <fullName evidence="2">Phage tail sheath protein</fullName>
    </recommendedName>
</protein>
<sequence length="151" mass="15755">MAERTISPGIFTSEKDLSYLPTGIAELGAAIVGPTLKGPAFIPTVIESQTEFETVFGPSYEKYYTPATVQAYLKSAGTVTVVRVLGLGGYIATSPIVLEVSESVAAILAQTKENATTTFEESIGVGTVAAFALIVSGTDIKTTYSCSLDDS</sequence>
<gene>
    <name evidence="1" type="ORF">S01H1_58812</name>
</gene>
<reference evidence="1" key="1">
    <citation type="journal article" date="2014" name="Front. Microbiol.">
        <title>High frequency of phylogenetically diverse reductive dehalogenase-homologous genes in deep subseafloor sedimentary metagenomes.</title>
        <authorList>
            <person name="Kawai M."/>
            <person name="Futagami T."/>
            <person name="Toyoda A."/>
            <person name="Takaki Y."/>
            <person name="Nishi S."/>
            <person name="Hori S."/>
            <person name="Arai W."/>
            <person name="Tsubouchi T."/>
            <person name="Morono Y."/>
            <person name="Uchiyama I."/>
            <person name="Ito T."/>
            <person name="Fujiyama A."/>
            <person name="Inagaki F."/>
            <person name="Takami H."/>
        </authorList>
    </citation>
    <scope>NUCLEOTIDE SEQUENCE</scope>
    <source>
        <strain evidence="1">Expedition CK06-06</strain>
    </source>
</reference>
<organism evidence="1">
    <name type="scientific">marine sediment metagenome</name>
    <dbReference type="NCBI Taxonomy" id="412755"/>
    <lineage>
        <taxon>unclassified sequences</taxon>
        <taxon>metagenomes</taxon>
        <taxon>ecological metagenomes</taxon>
    </lineage>
</organism>
<feature type="non-terminal residue" evidence="1">
    <location>
        <position position="151"/>
    </location>
</feature>
<comment type="caution">
    <text evidence="1">The sequence shown here is derived from an EMBL/GenBank/DDBJ whole genome shotgun (WGS) entry which is preliminary data.</text>
</comment>